<dbReference type="Pfam" id="PF00113">
    <property type="entry name" value="Enolase_C"/>
    <property type="match status" value="1"/>
</dbReference>
<organism evidence="9">
    <name type="scientific">hydrothermal vent metagenome</name>
    <dbReference type="NCBI Taxonomy" id="652676"/>
    <lineage>
        <taxon>unclassified sequences</taxon>
        <taxon>metagenomes</taxon>
        <taxon>ecological metagenomes</taxon>
    </lineage>
</organism>
<evidence type="ECO:0000256" key="1">
    <source>
        <dbReference type="ARBA" id="ARBA00001946"/>
    </source>
</evidence>
<comment type="similarity">
    <text evidence="3">Belongs to the enolase family.</text>
</comment>
<dbReference type="PANTHER" id="PTHR11902:SF1">
    <property type="entry name" value="ENOLASE"/>
    <property type="match status" value="1"/>
</dbReference>
<dbReference type="SMART" id="SM01192">
    <property type="entry name" value="Enolase_C"/>
    <property type="match status" value="1"/>
</dbReference>
<dbReference type="InterPro" id="IPR020810">
    <property type="entry name" value="Enolase_C"/>
</dbReference>
<proteinExistence type="inferred from homology"/>
<accession>A0A3B0YMY7</accession>
<evidence type="ECO:0000256" key="4">
    <source>
        <dbReference type="ARBA" id="ARBA00012058"/>
    </source>
</evidence>
<keyword evidence="7 9" id="KW-0456">Lyase</keyword>
<evidence type="ECO:0000259" key="8">
    <source>
        <dbReference type="SMART" id="SM01192"/>
    </source>
</evidence>
<evidence type="ECO:0000256" key="5">
    <source>
        <dbReference type="ARBA" id="ARBA00022842"/>
    </source>
</evidence>
<dbReference type="UniPathway" id="UPA00109">
    <property type="reaction ID" value="UER00187"/>
</dbReference>
<name>A0A3B0YMY7_9ZZZZ</name>
<dbReference type="InterPro" id="IPR000941">
    <property type="entry name" value="Enolase"/>
</dbReference>
<dbReference type="AlphaFoldDB" id="A0A3B0YMY7"/>
<keyword evidence="6" id="KW-0324">Glycolysis</keyword>
<dbReference type="EC" id="4.2.1.11" evidence="4"/>
<dbReference type="GO" id="GO:0004634">
    <property type="term" value="F:phosphopyruvate hydratase activity"/>
    <property type="evidence" value="ECO:0007669"/>
    <property type="project" value="UniProtKB-EC"/>
</dbReference>
<dbReference type="GO" id="GO:0006096">
    <property type="term" value="P:glycolytic process"/>
    <property type="evidence" value="ECO:0007669"/>
    <property type="project" value="UniProtKB-UniPathway"/>
</dbReference>
<evidence type="ECO:0000256" key="3">
    <source>
        <dbReference type="ARBA" id="ARBA00009604"/>
    </source>
</evidence>
<dbReference type="GO" id="GO:0000015">
    <property type="term" value="C:phosphopyruvate hydratase complex"/>
    <property type="evidence" value="ECO:0007669"/>
    <property type="project" value="InterPro"/>
</dbReference>
<protein>
    <recommendedName>
        <fullName evidence="4">phosphopyruvate hydratase</fullName>
        <ecNumber evidence="4">4.2.1.11</ecNumber>
    </recommendedName>
</protein>
<dbReference type="PROSITE" id="PS00164">
    <property type="entry name" value="ENOLASE"/>
    <property type="match status" value="1"/>
</dbReference>
<comment type="cofactor">
    <cofactor evidence="1">
        <name>Mg(2+)</name>
        <dbReference type="ChEBI" id="CHEBI:18420"/>
    </cofactor>
</comment>
<sequence>MIAPYGADSFRHALEWGSEIYHALRSLLEKRGLSVGVGDEGGFAPHMRSNEEPFELIVEAISQVGLQPGRDVGIAIDPASSEFFDDGQYHQRTEQRHLDATGMVDYYRHLADQYPLVLLEDGMAQEGWKQLNQTLGQRLELVGDDLFCTNPAIIARGIKEDVANAVLIKLNQIGTLTETLAATHLARDNCWGGVRLSPLRRNCGQLYRRHNRGPGYWSSKNRGTGTQ</sequence>
<evidence type="ECO:0000313" key="9">
    <source>
        <dbReference type="EMBL" id="VAW77483.1"/>
    </source>
</evidence>
<feature type="domain" description="Enolase C-terminal TIM barrel" evidence="8">
    <location>
        <begin position="1"/>
        <end position="202"/>
    </location>
</feature>
<dbReference type="Gene3D" id="3.20.20.120">
    <property type="entry name" value="Enolase-like C-terminal domain"/>
    <property type="match status" value="1"/>
</dbReference>
<dbReference type="PRINTS" id="PR00148">
    <property type="entry name" value="ENOLASE"/>
</dbReference>
<dbReference type="PANTHER" id="PTHR11902">
    <property type="entry name" value="ENOLASE"/>
    <property type="match status" value="1"/>
</dbReference>
<evidence type="ECO:0000256" key="2">
    <source>
        <dbReference type="ARBA" id="ARBA00005031"/>
    </source>
</evidence>
<reference evidence="9" key="1">
    <citation type="submission" date="2018-06" db="EMBL/GenBank/DDBJ databases">
        <authorList>
            <person name="Zhirakovskaya E."/>
        </authorList>
    </citation>
    <scope>NUCLEOTIDE SEQUENCE</scope>
</reference>
<dbReference type="EMBL" id="UOFK01000119">
    <property type="protein sequence ID" value="VAW77483.1"/>
    <property type="molecule type" value="Genomic_DNA"/>
</dbReference>
<comment type="pathway">
    <text evidence="2">Carbohydrate degradation; glycolysis; pyruvate from D-glyceraldehyde 3-phosphate: step 4/5.</text>
</comment>
<dbReference type="GO" id="GO:0000287">
    <property type="term" value="F:magnesium ion binding"/>
    <property type="evidence" value="ECO:0007669"/>
    <property type="project" value="InterPro"/>
</dbReference>
<evidence type="ECO:0000256" key="7">
    <source>
        <dbReference type="ARBA" id="ARBA00023239"/>
    </source>
</evidence>
<dbReference type="InterPro" id="IPR036849">
    <property type="entry name" value="Enolase-like_C_sf"/>
</dbReference>
<evidence type="ECO:0000256" key="6">
    <source>
        <dbReference type="ARBA" id="ARBA00023152"/>
    </source>
</evidence>
<dbReference type="SUPFAM" id="SSF51604">
    <property type="entry name" value="Enolase C-terminal domain-like"/>
    <property type="match status" value="1"/>
</dbReference>
<keyword evidence="5" id="KW-0460">Magnesium</keyword>
<gene>
    <name evidence="9" type="ORF">MNBD_GAMMA13-19</name>
</gene>
<dbReference type="InterPro" id="IPR020809">
    <property type="entry name" value="Enolase_CS"/>
</dbReference>